<feature type="domain" description="Programmed cell death protein 2 C-terminal" evidence="2">
    <location>
        <begin position="228"/>
        <end position="348"/>
    </location>
</feature>
<accession>A0ABP1FTP2</accession>
<evidence type="ECO:0000313" key="4">
    <source>
        <dbReference type="Proteomes" id="UP001497392"/>
    </source>
</evidence>
<feature type="compositionally biased region" description="Low complexity" evidence="1">
    <location>
        <begin position="40"/>
        <end position="52"/>
    </location>
</feature>
<dbReference type="Proteomes" id="UP001497392">
    <property type="component" value="Unassembled WGS sequence"/>
</dbReference>
<feature type="region of interest" description="Disordered" evidence="1">
    <location>
        <begin position="130"/>
        <end position="161"/>
    </location>
</feature>
<protein>
    <submittedName>
        <fullName evidence="3">G5791 protein</fullName>
    </submittedName>
</protein>
<evidence type="ECO:0000256" key="1">
    <source>
        <dbReference type="SAM" id="MobiDB-lite"/>
    </source>
</evidence>
<feature type="compositionally biased region" description="Basic and acidic residues" evidence="1">
    <location>
        <begin position="138"/>
        <end position="150"/>
    </location>
</feature>
<dbReference type="InterPro" id="IPR007320">
    <property type="entry name" value="PDCD2_C"/>
</dbReference>
<evidence type="ECO:0000313" key="3">
    <source>
        <dbReference type="EMBL" id="CAL5223300.1"/>
    </source>
</evidence>
<evidence type="ECO:0000259" key="2">
    <source>
        <dbReference type="Pfam" id="PF04194"/>
    </source>
</evidence>
<comment type="caution">
    <text evidence="3">The sequence shown here is derived from an EMBL/GenBank/DDBJ whole genome shotgun (WGS) entry which is preliminary data.</text>
</comment>
<reference evidence="3 4" key="1">
    <citation type="submission" date="2024-06" db="EMBL/GenBank/DDBJ databases">
        <authorList>
            <person name="Kraege A."/>
            <person name="Thomma B."/>
        </authorList>
    </citation>
    <scope>NUCLEOTIDE SEQUENCE [LARGE SCALE GENOMIC DNA]</scope>
</reference>
<feature type="region of interest" description="Disordered" evidence="1">
    <location>
        <begin position="200"/>
        <end position="222"/>
    </location>
</feature>
<gene>
    <name evidence="3" type="primary">g5791</name>
    <name evidence="3" type="ORF">VP750_LOCUS4959</name>
</gene>
<sequence>MFCCTRETCASQTDSWRAFTHSVSKQESDDITSQDVSGTAPASAPQALPASATEVSKGKASAAVGAEAWGLTNDDWQPLPANATGVFEGPAAVGVDAWGLAGDDWGVSAQEPADADAAELNSALEQLSMQSALQPQEQSRRPKAARDRQQTEPTPEVQGCSIEGLPCLPAFELWLQAEPGKAEPRLDTSDGVREAITAYEQSSVSEGSQSGSSKQPEGSWANEQYEEDAAFSKYTKRLQRCPGQCLRLSTSGSVLWPRKELPAVPRCSHCDTEKRCIAQLMAPLIAMLHEAADWVAEAGEDYIHEQPVDVPSSWEWLTVAVFACPGQCASSYSSAFEEETVVVVNETVTEGGWAY</sequence>
<proteinExistence type="predicted"/>
<dbReference type="PANTHER" id="PTHR47762">
    <property type="entry name" value="OSJNBB0079B02.4 PROTEIN"/>
    <property type="match status" value="1"/>
</dbReference>
<organism evidence="3 4">
    <name type="scientific">Coccomyxa viridis</name>
    <dbReference type="NCBI Taxonomy" id="1274662"/>
    <lineage>
        <taxon>Eukaryota</taxon>
        <taxon>Viridiplantae</taxon>
        <taxon>Chlorophyta</taxon>
        <taxon>core chlorophytes</taxon>
        <taxon>Trebouxiophyceae</taxon>
        <taxon>Trebouxiophyceae incertae sedis</taxon>
        <taxon>Coccomyxaceae</taxon>
        <taxon>Coccomyxa</taxon>
    </lineage>
</organism>
<feature type="region of interest" description="Disordered" evidence="1">
    <location>
        <begin position="26"/>
        <end position="55"/>
    </location>
</feature>
<feature type="compositionally biased region" description="Polar residues" evidence="1">
    <location>
        <begin position="26"/>
        <end position="37"/>
    </location>
</feature>
<feature type="compositionally biased region" description="Low complexity" evidence="1">
    <location>
        <begin position="200"/>
        <end position="219"/>
    </location>
</feature>
<name>A0ABP1FTP2_9CHLO</name>
<dbReference type="EMBL" id="CAXHTA020000008">
    <property type="protein sequence ID" value="CAL5223300.1"/>
    <property type="molecule type" value="Genomic_DNA"/>
</dbReference>
<dbReference type="PANTHER" id="PTHR47762:SF2">
    <property type="entry name" value="OS04G0640800 PROTEIN"/>
    <property type="match status" value="1"/>
</dbReference>
<dbReference type="Pfam" id="PF04194">
    <property type="entry name" value="PDCD2_C"/>
    <property type="match status" value="1"/>
</dbReference>
<keyword evidence="4" id="KW-1185">Reference proteome</keyword>